<dbReference type="InterPro" id="IPR024925">
    <property type="entry name" value="Malonyl_CoA-ACP_transAc"/>
</dbReference>
<name>A0ABS0F4W8_9BACL</name>
<dbReference type="RefSeq" id="WP_067851261.1">
    <property type="nucleotide sequence ID" value="NZ_JADPKZ010000043.1"/>
</dbReference>
<dbReference type="PIRSF" id="PIRSF000446">
    <property type="entry name" value="Mct"/>
    <property type="match status" value="1"/>
</dbReference>
<gene>
    <name evidence="6" type="primary">fabD</name>
    <name evidence="6" type="ORF">IW967_10815</name>
</gene>
<dbReference type="InterPro" id="IPR001227">
    <property type="entry name" value="Ac_transferase_dom_sf"/>
</dbReference>
<dbReference type="Gene3D" id="3.40.366.10">
    <property type="entry name" value="Malonyl-Coenzyme A Acyl Carrier Protein, domain 2"/>
    <property type="match status" value="1"/>
</dbReference>
<dbReference type="SUPFAM" id="SSF52151">
    <property type="entry name" value="FabD/lysophospholipase-like"/>
    <property type="match status" value="1"/>
</dbReference>
<comment type="catalytic activity">
    <reaction evidence="3 4">
        <text>holo-[ACP] + malonyl-CoA = malonyl-[ACP] + CoA</text>
        <dbReference type="Rhea" id="RHEA:41792"/>
        <dbReference type="Rhea" id="RHEA-COMP:9623"/>
        <dbReference type="Rhea" id="RHEA-COMP:9685"/>
        <dbReference type="ChEBI" id="CHEBI:57287"/>
        <dbReference type="ChEBI" id="CHEBI:57384"/>
        <dbReference type="ChEBI" id="CHEBI:64479"/>
        <dbReference type="ChEBI" id="CHEBI:78449"/>
        <dbReference type="EC" id="2.3.1.39"/>
    </reaction>
</comment>
<organism evidence="6 7">
    <name type="scientific">Alicyclobacillus mali</name>
    <name type="common">ex Roth et al. 2021</name>
    <dbReference type="NCBI Taxonomy" id="1123961"/>
    <lineage>
        <taxon>Bacteria</taxon>
        <taxon>Bacillati</taxon>
        <taxon>Bacillota</taxon>
        <taxon>Bacilli</taxon>
        <taxon>Bacillales</taxon>
        <taxon>Alicyclobacillaceae</taxon>
        <taxon>Alicyclobacillus</taxon>
    </lineage>
</organism>
<keyword evidence="7" id="KW-1185">Reference proteome</keyword>
<dbReference type="Proteomes" id="UP000642910">
    <property type="component" value="Unassembled WGS sequence"/>
</dbReference>
<dbReference type="EC" id="2.3.1.39" evidence="4"/>
<dbReference type="PANTHER" id="PTHR42681:SF1">
    <property type="entry name" value="MALONYL-COA-ACYL CARRIER PROTEIN TRANSACYLASE, MITOCHONDRIAL"/>
    <property type="match status" value="1"/>
</dbReference>
<evidence type="ECO:0000256" key="3">
    <source>
        <dbReference type="ARBA" id="ARBA00048462"/>
    </source>
</evidence>
<evidence type="ECO:0000256" key="4">
    <source>
        <dbReference type="PIRNR" id="PIRNR000446"/>
    </source>
</evidence>
<dbReference type="InterPro" id="IPR016035">
    <property type="entry name" value="Acyl_Trfase/lysoPLipase"/>
</dbReference>
<evidence type="ECO:0000256" key="1">
    <source>
        <dbReference type="ARBA" id="ARBA00022679"/>
    </source>
</evidence>
<dbReference type="SUPFAM" id="SSF55048">
    <property type="entry name" value="Probable ACP-binding domain of malonyl-CoA ACP transacylase"/>
    <property type="match status" value="1"/>
</dbReference>
<proteinExistence type="inferred from homology"/>
<accession>A0ABS0F4W8</accession>
<evidence type="ECO:0000256" key="2">
    <source>
        <dbReference type="ARBA" id="ARBA00023315"/>
    </source>
</evidence>
<sequence length="319" mass="34083">MNVAFVFPGQGAQYVGMGRAIFDEYPVARTLLEEADEALGMKLSDIILHGPEETLRLTYYTQPALLTVSVAVWRALVDRVDIQPLAVAGHSLGEYSALVAAKSLSFADAVKLVYQRGKLMDEAYPAGQGTMAAVLGLDEEPLREVCRRASEETGETVELANVNCPGQIVISGSKAAVECASQLAKEAGARRVMPLNVSGPFHSSLMQPAADRLGALLEETAFEDAETPVVANVDGHPRRMASDLRDALKKQLVMPVRFVDCVQSMKRLGVDCVVELGPGTVLSGLVRKIDKSLETAHAEDAATLDEVCAMLTRGGEGGE</sequence>
<evidence type="ECO:0000259" key="5">
    <source>
        <dbReference type="SMART" id="SM00827"/>
    </source>
</evidence>
<dbReference type="PANTHER" id="PTHR42681">
    <property type="entry name" value="MALONYL-COA-ACYL CARRIER PROTEIN TRANSACYLASE, MITOCHONDRIAL"/>
    <property type="match status" value="1"/>
</dbReference>
<keyword evidence="1 4" id="KW-0808">Transferase</keyword>
<dbReference type="Gene3D" id="3.30.70.250">
    <property type="entry name" value="Malonyl-CoA ACP transacylase, ACP-binding"/>
    <property type="match status" value="1"/>
</dbReference>
<reference evidence="6 7" key="1">
    <citation type="submission" date="2020-11" db="EMBL/GenBank/DDBJ databases">
        <title>Genomic insight of Alicyclobacillus mali FL 18 reveals a new arsenic-resistant strain, with potential in environmental biotechnology.</title>
        <authorList>
            <person name="Fiorentino G."/>
            <person name="Gallo G."/>
            <person name="Aulitto M."/>
        </authorList>
    </citation>
    <scope>NUCLEOTIDE SEQUENCE [LARGE SCALE GENOMIC DNA]</scope>
    <source>
        <strain evidence="6 7">FL 18</strain>
    </source>
</reference>
<dbReference type="InterPro" id="IPR014043">
    <property type="entry name" value="Acyl_transferase_dom"/>
</dbReference>
<comment type="similarity">
    <text evidence="4">Belongs to the fabD family.</text>
</comment>
<dbReference type="InterPro" id="IPR004410">
    <property type="entry name" value="Malonyl_CoA-ACP_transAc_FabD"/>
</dbReference>
<feature type="domain" description="Malonyl-CoA:ACP transacylase (MAT)" evidence="5">
    <location>
        <begin position="6"/>
        <end position="315"/>
    </location>
</feature>
<dbReference type="NCBIfam" id="TIGR00128">
    <property type="entry name" value="fabD"/>
    <property type="match status" value="1"/>
</dbReference>
<dbReference type="GO" id="GO:0004314">
    <property type="term" value="F:[acyl-carrier-protein] S-malonyltransferase activity"/>
    <property type="evidence" value="ECO:0007669"/>
    <property type="project" value="UniProtKB-EC"/>
</dbReference>
<evidence type="ECO:0000313" key="6">
    <source>
        <dbReference type="EMBL" id="MBF8378349.1"/>
    </source>
</evidence>
<dbReference type="InterPro" id="IPR050858">
    <property type="entry name" value="Mal-CoA-ACP_Trans/PKS_FabD"/>
</dbReference>
<evidence type="ECO:0000313" key="7">
    <source>
        <dbReference type="Proteomes" id="UP000642910"/>
    </source>
</evidence>
<dbReference type="EMBL" id="JADPKZ010000043">
    <property type="protein sequence ID" value="MBF8378349.1"/>
    <property type="molecule type" value="Genomic_DNA"/>
</dbReference>
<dbReference type="SMART" id="SM00827">
    <property type="entry name" value="PKS_AT"/>
    <property type="match status" value="1"/>
</dbReference>
<keyword evidence="2 4" id="KW-0012">Acyltransferase</keyword>
<protein>
    <recommendedName>
        <fullName evidence="4">Malonyl CoA-acyl carrier protein transacylase</fullName>
        <ecNumber evidence="4">2.3.1.39</ecNumber>
    </recommendedName>
</protein>
<comment type="caution">
    <text evidence="6">The sequence shown here is derived from an EMBL/GenBank/DDBJ whole genome shotgun (WGS) entry which is preliminary data.</text>
</comment>
<dbReference type="Pfam" id="PF00698">
    <property type="entry name" value="Acyl_transf_1"/>
    <property type="match status" value="1"/>
</dbReference>
<dbReference type="InterPro" id="IPR016036">
    <property type="entry name" value="Malonyl_transacylase_ACP-bd"/>
</dbReference>